<reference evidence="2" key="3">
    <citation type="submission" date="2010-09" db="EMBL/GenBank/DDBJ databases">
        <title>Annotation of Gaeumannomyces graminis var. tritici R3-111a-1.</title>
        <authorList>
            <consortium name="The Broad Institute Genome Sequencing Platform"/>
            <person name="Ma L.-J."/>
            <person name="Dead R."/>
            <person name="Young S.K."/>
            <person name="Zeng Q."/>
            <person name="Gargeya S."/>
            <person name="Fitzgerald M."/>
            <person name="Haas B."/>
            <person name="Abouelleil A."/>
            <person name="Alvarado L."/>
            <person name="Arachchi H.M."/>
            <person name="Berlin A."/>
            <person name="Brown A."/>
            <person name="Chapman S.B."/>
            <person name="Chen Z."/>
            <person name="Dunbar C."/>
            <person name="Freedman E."/>
            <person name="Gearin G."/>
            <person name="Gellesch M."/>
            <person name="Goldberg J."/>
            <person name="Griggs A."/>
            <person name="Gujja S."/>
            <person name="Heiman D."/>
            <person name="Howarth C."/>
            <person name="Larson L."/>
            <person name="Lui A."/>
            <person name="MacDonald P.J.P."/>
            <person name="Mehta T."/>
            <person name="Montmayeur A."/>
            <person name="Murphy C."/>
            <person name="Neiman D."/>
            <person name="Pearson M."/>
            <person name="Priest M."/>
            <person name="Roberts A."/>
            <person name="Saif S."/>
            <person name="Shea T."/>
            <person name="Shenoy N."/>
            <person name="Sisk P."/>
            <person name="Stolte C."/>
            <person name="Sykes S."/>
            <person name="Yandava C."/>
            <person name="Wortman J."/>
            <person name="Nusbaum C."/>
            <person name="Birren B."/>
        </authorList>
    </citation>
    <scope>NUCLEOTIDE SEQUENCE</scope>
    <source>
        <strain evidence="2">R3-111a-1</strain>
    </source>
</reference>
<dbReference type="AlphaFoldDB" id="J3NWP3"/>
<evidence type="ECO:0000313" key="4">
    <source>
        <dbReference type="Proteomes" id="UP000006039"/>
    </source>
</evidence>
<dbReference type="VEuPathDB" id="FungiDB:GGTG_05705"/>
<dbReference type="EnsemblFungi" id="EJT75775">
    <property type="protein sequence ID" value="EJT75775"/>
    <property type="gene ID" value="GGTG_05705"/>
</dbReference>
<evidence type="ECO:0000256" key="1">
    <source>
        <dbReference type="SAM" id="MobiDB-lite"/>
    </source>
</evidence>
<evidence type="ECO:0000313" key="2">
    <source>
        <dbReference type="EMBL" id="EJT75775.1"/>
    </source>
</evidence>
<reference evidence="3" key="4">
    <citation type="journal article" date="2015" name="G3 (Bethesda)">
        <title>Genome sequences of three phytopathogenic species of the Magnaporthaceae family of fungi.</title>
        <authorList>
            <person name="Okagaki L.H."/>
            <person name="Nunes C.C."/>
            <person name="Sailsbery J."/>
            <person name="Clay B."/>
            <person name="Brown D."/>
            <person name="John T."/>
            <person name="Oh Y."/>
            <person name="Young N."/>
            <person name="Fitzgerald M."/>
            <person name="Haas B.J."/>
            <person name="Zeng Q."/>
            <person name="Young S."/>
            <person name="Adiconis X."/>
            <person name="Fan L."/>
            <person name="Levin J.Z."/>
            <person name="Mitchell T.K."/>
            <person name="Okubara P.A."/>
            <person name="Farman M.L."/>
            <person name="Kohn L.M."/>
            <person name="Birren B."/>
            <person name="Ma L.-J."/>
            <person name="Dean R.A."/>
        </authorList>
    </citation>
    <scope>NUCLEOTIDE SEQUENCE</scope>
    <source>
        <strain evidence="3">R3-111a-1</strain>
    </source>
</reference>
<dbReference type="EMBL" id="GL385397">
    <property type="protein sequence ID" value="EJT75775.1"/>
    <property type="molecule type" value="Genomic_DNA"/>
</dbReference>
<protein>
    <submittedName>
        <fullName evidence="2 3">Uncharacterized protein</fullName>
    </submittedName>
</protein>
<proteinExistence type="predicted"/>
<reference evidence="3" key="5">
    <citation type="submission" date="2018-04" db="UniProtKB">
        <authorList>
            <consortium name="EnsemblFungi"/>
        </authorList>
    </citation>
    <scope>IDENTIFICATION</scope>
    <source>
        <strain evidence="3">R3-111a-1</strain>
    </source>
</reference>
<organism evidence="2">
    <name type="scientific">Gaeumannomyces tritici (strain R3-111a-1)</name>
    <name type="common">Wheat and barley take-all root rot fungus</name>
    <name type="synonym">Gaeumannomyces graminis var. tritici</name>
    <dbReference type="NCBI Taxonomy" id="644352"/>
    <lineage>
        <taxon>Eukaryota</taxon>
        <taxon>Fungi</taxon>
        <taxon>Dikarya</taxon>
        <taxon>Ascomycota</taxon>
        <taxon>Pezizomycotina</taxon>
        <taxon>Sordariomycetes</taxon>
        <taxon>Sordariomycetidae</taxon>
        <taxon>Magnaporthales</taxon>
        <taxon>Magnaporthaceae</taxon>
        <taxon>Gaeumannomyces</taxon>
    </lineage>
</organism>
<sequence>MVNIFSLPVKGYLNRVSDWKEWLFQYERNAYATFKTVYKAVKLYSNLRNSNLNKPNFDKFLQVGNSNDNDNSGNKAGKVSNNEKEEVVPGGDPVSYKSDIENVFYNGFPNV</sequence>
<feature type="region of interest" description="Disordered" evidence="1">
    <location>
        <begin position="58"/>
        <end position="98"/>
    </location>
</feature>
<evidence type="ECO:0000313" key="3">
    <source>
        <dbReference type="EnsemblFungi" id="EJT75775"/>
    </source>
</evidence>
<dbReference type="Proteomes" id="UP000006039">
    <property type="component" value="Unassembled WGS sequence"/>
</dbReference>
<accession>J3NWP3</accession>
<feature type="compositionally biased region" description="Low complexity" evidence="1">
    <location>
        <begin position="64"/>
        <end position="74"/>
    </location>
</feature>
<dbReference type="GeneID" id="20346163"/>
<gene>
    <name evidence="3" type="primary">20346163</name>
    <name evidence="2" type="ORF">GGTG_05705</name>
</gene>
<reference evidence="2" key="2">
    <citation type="submission" date="2010-07" db="EMBL/GenBank/DDBJ databases">
        <authorList>
            <consortium name="The Broad Institute Genome Sequencing Platform"/>
            <consortium name="Broad Institute Genome Sequencing Center for Infectious Disease"/>
            <person name="Ma L.-J."/>
            <person name="Dead R."/>
            <person name="Young S."/>
            <person name="Zeng Q."/>
            <person name="Koehrsen M."/>
            <person name="Alvarado L."/>
            <person name="Berlin A."/>
            <person name="Chapman S.B."/>
            <person name="Chen Z."/>
            <person name="Freedman E."/>
            <person name="Gellesch M."/>
            <person name="Goldberg J."/>
            <person name="Griggs A."/>
            <person name="Gujja S."/>
            <person name="Heilman E.R."/>
            <person name="Heiman D."/>
            <person name="Hepburn T."/>
            <person name="Howarth C."/>
            <person name="Jen D."/>
            <person name="Larson L."/>
            <person name="Mehta T."/>
            <person name="Neiman D."/>
            <person name="Pearson M."/>
            <person name="Roberts A."/>
            <person name="Saif S."/>
            <person name="Shea T."/>
            <person name="Shenoy N."/>
            <person name="Sisk P."/>
            <person name="Stolte C."/>
            <person name="Sykes S."/>
            <person name="Walk T."/>
            <person name="White J."/>
            <person name="Yandava C."/>
            <person name="Haas B."/>
            <person name="Nusbaum C."/>
            <person name="Birren B."/>
        </authorList>
    </citation>
    <scope>NUCLEOTIDE SEQUENCE</scope>
    <source>
        <strain evidence="2">R3-111a-1</strain>
    </source>
</reference>
<dbReference type="RefSeq" id="XP_009221775.1">
    <property type="nucleotide sequence ID" value="XM_009223511.1"/>
</dbReference>
<dbReference type="HOGENOM" id="CLU_2158559_0_0_1"/>
<reference evidence="4" key="1">
    <citation type="submission" date="2010-07" db="EMBL/GenBank/DDBJ databases">
        <title>The genome sequence of Gaeumannomyces graminis var. tritici strain R3-111a-1.</title>
        <authorList>
            <consortium name="The Broad Institute Genome Sequencing Platform"/>
            <person name="Ma L.-J."/>
            <person name="Dead R."/>
            <person name="Young S."/>
            <person name="Zeng Q."/>
            <person name="Koehrsen M."/>
            <person name="Alvarado L."/>
            <person name="Berlin A."/>
            <person name="Chapman S.B."/>
            <person name="Chen Z."/>
            <person name="Freedman E."/>
            <person name="Gellesch M."/>
            <person name="Goldberg J."/>
            <person name="Griggs A."/>
            <person name="Gujja S."/>
            <person name="Heilman E.R."/>
            <person name="Heiman D."/>
            <person name="Hepburn T."/>
            <person name="Howarth C."/>
            <person name="Jen D."/>
            <person name="Larson L."/>
            <person name="Mehta T."/>
            <person name="Neiman D."/>
            <person name="Pearson M."/>
            <person name="Roberts A."/>
            <person name="Saif S."/>
            <person name="Shea T."/>
            <person name="Shenoy N."/>
            <person name="Sisk P."/>
            <person name="Stolte C."/>
            <person name="Sykes S."/>
            <person name="Walk T."/>
            <person name="White J."/>
            <person name="Yandava C."/>
            <person name="Haas B."/>
            <person name="Nusbaum C."/>
            <person name="Birren B."/>
        </authorList>
    </citation>
    <scope>NUCLEOTIDE SEQUENCE [LARGE SCALE GENOMIC DNA]</scope>
    <source>
        <strain evidence="4">R3-111a-1</strain>
    </source>
</reference>
<keyword evidence="4" id="KW-1185">Reference proteome</keyword>
<name>J3NWP3_GAET3</name>